<evidence type="ECO:0000256" key="15">
    <source>
        <dbReference type="ARBA" id="ARBA00038036"/>
    </source>
</evidence>
<gene>
    <name evidence="17" type="ORF">SAMN05216454_11525</name>
</gene>
<dbReference type="SUPFAM" id="SSF53067">
    <property type="entry name" value="Actin-like ATPase domain"/>
    <property type="match status" value="2"/>
</dbReference>
<evidence type="ECO:0000256" key="2">
    <source>
        <dbReference type="ARBA" id="ARBA00001958"/>
    </source>
</evidence>
<evidence type="ECO:0000256" key="1">
    <source>
        <dbReference type="ARBA" id="ARBA00001206"/>
    </source>
</evidence>
<dbReference type="Gene3D" id="3.30.420.40">
    <property type="match status" value="2"/>
</dbReference>
<dbReference type="PANTHER" id="PTHR34265">
    <property type="entry name" value="TYPE III PANTOTHENATE KINASE"/>
    <property type="match status" value="1"/>
</dbReference>
<comment type="subunit">
    <text evidence="6">Homodimer.</text>
</comment>
<keyword evidence="9" id="KW-0808">Transferase</keyword>
<dbReference type="GO" id="GO:0005524">
    <property type="term" value="F:ATP binding"/>
    <property type="evidence" value="ECO:0007669"/>
    <property type="project" value="UniProtKB-KW"/>
</dbReference>
<evidence type="ECO:0000313" key="17">
    <source>
        <dbReference type="EMBL" id="SEN82020.1"/>
    </source>
</evidence>
<accession>A0A1H8JMQ0</accession>
<evidence type="ECO:0000256" key="12">
    <source>
        <dbReference type="ARBA" id="ARBA00022840"/>
    </source>
</evidence>
<comment type="catalytic activity">
    <reaction evidence="1">
        <text>(R)-pantothenate + ATP = (R)-4'-phosphopantothenate + ADP + H(+)</text>
        <dbReference type="Rhea" id="RHEA:16373"/>
        <dbReference type="ChEBI" id="CHEBI:10986"/>
        <dbReference type="ChEBI" id="CHEBI:15378"/>
        <dbReference type="ChEBI" id="CHEBI:29032"/>
        <dbReference type="ChEBI" id="CHEBI:30616"/>
        <dbReference type="ChEBI" id="CHEBI:456216"/>
        <dbReference type="EC" id="2.7.1.33"/>
    </reaction>
</comment>
<comment type="cofactor">
    <cofactor evidence="3">
        <name>NH4(+)</name>
        <dbReference type="ChEBI" id="CHEBI:28938"/>
    </cofactor>
</comment>
<keyword evidence="8" id="KW-0963">Cytoplasm</keyword>
<sequence>MFKNKNKMGIERTKIMLLVFDVGNTNMVLGIYDGKQLVMDWRINTDLNKTSDEYGVLIKNLFEASEIPLSSIENIIISSVVPAVMHSLENFCKKYCKINPLIVGPGIKTGLNIKYYDPKMVGADRIVNAVAAIAKYKTPLIIIDFGTATTYCAISKEGDYLGGSISPGVKISSEALFQKASKLPRVELVKPDVTICKDTVSAMQAGIIYGYAGQVEKIVTLMKKELNDPETTVIATGGLAKLICSETDVIDEVDSDLSLEGLRIIFEK</sequence>
<evidence type="ECO:0000256" key="14">
    <source>
        <dbReference type="ARBA" id="ARBA00022993"/>
    </source>
</evidence>
<feature type="non-terminal residue" evidence="17">
    <location>
        <position position="268"/>
    </location>
</feature>
<dbReference type="PANTHER" id="PTHR34265:SF1">
    <property type="entry name" value="TYPE III PANTOTHENATE KINASE"/>
    <property type="match status" value="1"/>
</dbReference>
<evidence type="ECO:0000256" key="4">
    <source>
        <dbReference type="ARBA" id="ARBA00004496"/>
    </source>
</evidence>
<dbReference type="AlphaFoldDB" id="A0A1H8JMQ0"/>
<dbReference type="HAMAP" id="MF_01274">
    <property type="entry name" value="Pantothen_kinase_3"/>
    <property type="match status" value="1"/>
</dbReference>
<dbReference type="NCBIfam" id="TIGR00671">
    <property type="entry name" value="baf"/>
    <property type="match status" value="1"/>
</dbReference>
<evidence type="ECO:0000256" key="16">
    <source>
        <dbReference type="ARBA" id="ARBA00040883"/>
    </source>
</evidence>
<dbReference type="InterPro" id="IPR004619">
    <property type="entry name" value="Type_III_PanK"/>
</dbReference>
<evidence type="ECO:0000256" key="11">
    <source>
        <dbReference type="ARBA" id="ARBA00022777"/>
    </source>
</evidence>
<dbReference type="GO" id="GO:0005737">
    <property type="term" value="C:cytoplasm"/>
    <property type="evidence" value="ECO:0007669"/>
    <property type="project" value="UniProtKB-SubCell"/>
</dbReference>
<comment type="pathway">
    <text evidence="5">Cofactor biosynthesis; coenzyme A biosynthesis; CoA from (R)-pantothenate: step 1/5.</text>
</comment>
<keyword evidence="13" id="KW-0630">Potassium</keyword>
<dbReference type="InterPro" id="IPR043129">
    <property type="entry name" value="ATPase_NBD"/>
</dbReference>
<keyword evidence="11 17" id="KW-0418">Kinase</keyword>
<evidence type="ECO:0000256" key="9">
    <source>
        <dbReference type="ARBA" id="ARBA00022679"/>
    </source>
</evidence>
<dbReference type="NCBIfam" id="NF009847">
    <property type="entry name" value="PRK13318.1-5"/>
    <property type="match status" value="1"/>
</dbReference>
<dbReference type="NCBIfam" id="NF009855">
    <property type="entry name" value="PRK13321.1"/>
    <property type="match status" value="1"/>
</dbReference>
<comment type="cofactor">
    <cofactor evidence="2">
        <name>K(+)</name>
        <dbReference type="ChEBI" id="CHEBI:29103"/>
    </cofactor>
</comment>
<protein>
    <recommendedName>
        <fullName evidence="16">Type III pantothenate kinase</fullName>
        <ecNumber evidence="7">2.7.1.33</ecNumber>
    </recommendedName>
</protein>
<keyword evidence="14" id="KW-0173">Coenzyme A biosynthesis</keyword>
<evidence type="ECO:0000256" key="3">
    <source>
        <dbReference type="ARBA" id="ARBA00001972"/>
    </source>
</evidence>
<dbReference type="Proteomes" id="UP000199512">
    <property type="component" value="Unassembled WGS sequence"/>
</dbReference>
<name>A0A1H8JMQ0_9FIRM</name>
<evidence type="ECO:0000256" key="13">
    <source>
        <dbReference type="ARBA" id="ARBA00022958"/>
    </source>
</evidence>
<dbReference type="STRING" id="215200.SAMN05216454_11525"/>
<comment type="subcellular location">
    <subcellularLocation>
        <location evidence="4">Cytoplasm</location>
    </subcellularLocation>
</comment>
<evidence type="ECO:0000256" key="7">
    <source>
        <dbReference type="ARBA" id="ARBA00012102"/>
    </source>
</evidence>
<dbReference type="CDD" id="cd24015">
    <property type="entry name" value="ASKHA_NBD_PanK-III"/>
    <property type="match status" value="1"/>
</dbReference>
<keyword evidence="18" id="KW-1185">Reference proteome</keyword>
<evidence type="ECO:0000256" key="6">
    <source>
        <dbReference type="ARBA" id="ARBA00011738"/>
    </source>
</evidence>
<keyword evidence="10" id="KW-0547">Nucleotide-binding</keyword>
<dbReference type="GO" id="GO:0015937">
    <property type="term" value="P:coenzyme A biosynthetic process"/>
    <property type="evidence" value="ECO:0007669"/>
    <property type="project" value="UniProtKB-UniPathway"/>
</dbReference>
<dbReference type="Pfam" id="PF03309">
    <property type="entry name" value="Pan_kinase"/>
    <property type="match status" value="1"/>
</dbReference>
<dbReference type="EC" id="2.7.1.33" evidence="7"/>
<evidence type="ECO:0000256" key="10">
    <source>
        <dbReference type="ARBA" id="ARBA00022741"/>
    </source>
</evidence>
<proteinExistence type="inferred from homology"/>
<comment type="similarity">
    <text evidence="15">Belongs to the type III pantothenate kinase family.</text>
</comment>
<evidence type="ECO:0000256" key="5">
    <source>
        <dbReference type="ARBA" id="ARBA00005225"/>
    </source>
</evidence>
<dbReference type="EMBL" id="FODF01000015">
    <property type="protein sequence ID" value="SEN82020.1"/>
    <property type="molecule type" value="Genomic_DNA"/>
</dbReference>
<reference evidence="17 18" key="1">
    <citation type="submission" date="2016-10" db="EMBL/GenBank/DDBJ databases">
        <authorList>
            <person name="de Groot N.N."/>
        </authorList>
    </citation>
    <scope>NUCLEOTIDE SEQUENCE [LARGE SCALE GENOMIC DNA]</scope>
    <source>
        <strain evidence="17 18">Calf135</strain>
    </source>
</reference>
<organism evidence="17 18">
    <name type="scientific">Peptostreptococcus russellii</name>
    <dbReference type="NCBI Taxonomy" id="215200"/>
    <lineage>
        <taxon>Bacteria</taxon>
        <taxon>Bacillati</taxon>
        <taxon>Bacillota</taxon>
        <taxon>Clostridia</taxon>
        <taxon>Peptostreptococcales</taxon>
        <taxon>Peptostreptococcaceae</taxon>
        <taxon>Peptostreptococcus</taxon>
    </lineage>
</organism>
<keyword evidence="12" id="KW-0067">ATP-binding</keyword>
<dbReference type="UniPathway" id="UPA00241">
    <property type="reaction ID" value="UER00352"/>
</dbReference>
<evidence type="ECO:0000256" key="8">
    <source>
        <dbReference type="ARBA" id="ARBA00022490"/>
    </source>
</evidence>
<evidence type="ECO:0000313" key="18">
    <source>
        <dbReference type="Proteomes" id="UP000199512"/>
    </source>
</evidence>
<dbReference type="NCBIfam" id="NF009848">
    <property type="entry name" value="PRK13318.1-6"/>
    <property type="match status" value="1"/>
</dbReference>
<dbReference type="GO" id="GO:0004594">
    <property type="term" value="F:pantothenate kinase activity"/>
    <property type="evidence" value="ECO:0007669"/>
    <property type="project" value="UniProtKB-EC"/>
</dbReference>